<dbReference type="PANTHER" id="PTHR30437">
    <property type="entry name" value="TRANSCRIPTION ELONGATION FACTOR GREA"/>
    <property type="match status" value="1"/>
</dbReference>
<dbReference type="GO" id="GO:0003746">
    <property type="term" value="F:translation elongation factor activity"/>
    <property type="evidence" value="ECO:0007669"/>
    <property type="project" value="UniProtKB-KW"/>
</dbReference>
<proteinExistence type="inferred from homology"/>
<dbReference type="PROSITE" id="PS00829">
    <property type="entry name" value="GREAB_1"/>
    <property type="match status" value="1"/>
</dbReference>
<evidence type="ECO:0000256" key="8">
    <source>
        <dbReference type="HAMAP-Rule" id="MF_00105"/>
    </source>
</evidence>
<dbReference type="Pfam" id="PF01272">
    <property type="entry name" value="GreA_GreB"/>
    <property type="match status" value="1"/>
</dbReference>
<evidence type="ECO:0000256" key="1">
    <source>
        <dbReference type="ARBA" id="ARBA00008213"/>
    </source>
</evidence>
<dbReference type="RefSeq" id="WP_243376782.1">
    <property type="nucleotide sequence ID" value="NZ_JAKZJU020000001.1"/>
</dbReference>
<keyword evidence="4 8" id="KW-0238">DNA-binding</keyword>
<dbReference type="HAMAP" id="MF_00105">
    <property type="entry name" value="GreA_GreB"/>
    <property type="match status" value="1"/>
</dbReference>
<feature type="domain" description="Transcription elongation factor GreA/GreB N-terminal" evidence="11">
    <location>
        <begin position="4"/>
        <end position="74"/>
    </location>
</feature>
<keyword evidence="12" id="KW-0251">Elongation factor</keyword>
<keyword evidence="12" id="KW-0648">Protein biosynthesis</keyword>
<dbReference type="Pfam" id="PF03449">
    <property type="entry name" value="GreA_GreB_N"/>
    <property type="match status" value="1"/>
</dbReference>
<dbReference type="InterPro" id="IPR006359">
    <property type="entry name" value="Tscrpt_elong_fac_GreA"/>
</dbReference>
<dbReference type="NCBIfam" id="TIGR01462">
    <property type="entry name" value="greA"/>
    <property type="match status" value="1"/>
</dbReference>
<dbReference type="PIRSF" id="PIRSF006092">
    <property type="entry name" value="GreA_GreB"/>
    <property type="match status" value="1"/>
</dbReference>
<dbReference type="SUPFAM" id="SSF54534">
    <property type="entry name" value="FKBP-like"/>
    <property type="match status" value="1"/>
</dbReference>
<dbReference type="Proteomes" id="UP001165481">
    <property type="component" value="Unassembled WGS sequence"/>
</dbReference>
<dbReference type="Gene3D" id="1.10.287.180">
    <property type="entry name" value="Transcription elongation factor, GreA/GreB, N-terminal domain"/>
    <property type="match status" value="1"/>
</dbReference>
<dbReference type="InterPro" id="IPR022691">
    <property type="entry name" value="Tscrpt_elong_fac_GreA/B_N"/>
</dbReference>
<dbReference type="NCBIfam" id="NF001264">
    <property type="entry name" value="PRK00226.1-5"/>
    <property type="match status" value="1"/>
</dbReference>
<reference evidence="12" key="1">
    <citation type="submission" date="2023-03" db="EMBL/GenBank/DDBJ databases">
        <title>Mesosutterella sp. nov. isolated from porcine feces.</title>
        <authorList>
            <person name="Yu S."/>
        </authorList>
    </citation>
    <scope>NUCLEOTIDE SEQUENCE</scope>
    <source>
        <strain evidence="12">AGMB02718</strain>
    </source>
</reference>
<keyword evidence="5 8" id="KW-0804">Transcription</keyword>
<feature type="domain" description="Transcription elongation factor GreA/GreB C-terminal" evidence="10">
    <location>
        <begin position="84"/>
        <end position="157"/>
    </location>
</feature>
<evidence type="ECO:0000256" key="4">
    <source>
        <dbReference type="ARBA" id="ARBA00023125"/>
    </source>
</evidence>
<dbReference type="SUPFAM" id="SSF46557">
    <property type="entry name" value="GreA transcript cleavage protein, N-terminal domain"/>
    <property type="match status" value="1"/>
</dbReference>
<dbReference type="InterPro" id="IPR023459">
    <property type="entry name" value="Tscrpt_elong_fac_GreA/B_fam"/>
</dbReference>
<organism evidence="12 13">
    <name type="scientific">Mesosutterella faecium</name>
    <dbReference type="NCBI Taxonomy" id="2925194"/>
    <lineage>
        <taxon>Bacteria</taxon>
        <taxon>Pseudomonadati</taxon>
        <taxon>Pseudomonadota</taxon>
        <taxon>Betaproteobacteria</taxon>
        <taxon>Burkholderiales</taxon>
        <taxon>Sutterellaceae</taxon>
        <taxon>Mesosutterella</taxon>
    </lineage>
</organism>
<dbReference type="NCBIfam" id="NF001263">
    <property type="entry name" value="PRK00226.1-4"/>
    <property type="match status" value="1"/>
</dbReference>
<dbReference type="PANTHER" id="PTHR30437:SF4">
    <property type="entry name" value="TRANSCRIPTION ELONGATION FACTOR GREA"/>
    <property type="match status" value="1"/>
</dbReference>
<evidence type="ECO:0000256" key="7">
    <source>
        <dbReference type="ARBA" id="ARBA00030776"/>
    </source>
</evidence>
<dbReference type="InterPro" id="IPR036805">
    <property type="entry name" value="Tscrpt_elong_fac_GreA/B_N_sf"/>
</dbReference>
<dbReference type="EMBL" id="JAKZJU020000001">
    <property type="protein sequence ID" value="MDL2059146.1"/>
    <property type="molecule type" value="Genomic_DNA"/>
</dbReference>
<sequence length="158" mass="17292">MERIPITVAGAEKLKAELDHLRRVDRPEVVAAIEEARSKGDLSENAEYDAAREKQSFIEGRIALLEGRIPALQVIDPKTLNAGSKVVFGATVTLVDVETDKEVTYQVVGVDETDIEHNKVSVSSPIARALIGKSEGDEVVVHAPRGDIDYEILSVRYI</sequence>
<comment type="function">
    <text evidence="6 8 9">Necessary for efficient RNA polymerase transcription elongation past template-encoded arresting sites. The arresting sites in DNA have the property of trapping a certain fraction of elongating RNA polymerases that pass through, resulting in locked ternary complexes. Cleavage of the nascent transcript by cleavage factors such as GreA or GreB allows the resumption of elongation from the new 3'terminus. GreA releases sequences of 2 to 3 nucleotides.</text>
</comment>
<dbReference type="NCBIfam" id="NF001261">
    <property type="entry name" value="PRK00226.1-2"/>
    <property type="match status" value="1"/>
</dbReference>
<evidence type="ECO:0000256" key="3">
    <source>
        <dbReference type="ARBA" id="ARBA00023015"/>
    </source>
</evidence>
<evidence type="ECO:0000259" key="11">
    <source>
        <dbReference type="Pfam" id="PF03449"/>
    </source>
</evidence>
<comment type="similarity">
    <text evidence="1 8 9">Belongs to the GreA/GreB family.</text>
</comment>
<protein>
    <recommendedName>
        <fullName evidence="2 8">Transcription elongation factor GreA</fullName>
    </recommendedName>
    <alternativeName>
        <fullName evidence="7 8">Transcript cleavage factor GreA</fullName>
    </alternativeName>
</protein>
<dbReference type="InterPro" id="IPR001437">
    <property type="entry name" value="Tscrpt_elong_fac_GreA/B_C"/>
</dbReference>
<dbReference type="InterPro" id="IPR036953">
    <property type="entry name" value="GreA/GreB_C_sf"/>
</dbReference>
<dbReference type="InterPro" id="IPR018151">
    <property type="entry name" value="TF_GreA/GreB_CS"/>
</dbReference>
<dbReference type="PROSITE" id="PS00830">
    <property type="entry name" value="GREAB_2"/>
    <property type="match status" value="1"/>
</dbReference>
<dbReference type="InterPro" id="IPR028624">
    <property type="entry name" value="Tscrpt_elong_fac_GreA/B"/>
</dbReference>
<evidence type="ECO:0000256" key="9">
    <source>
        <dbReference type="RuleBase" id="RU000556"/>
    </source>
</evidence>
<evidence type="ECO:0000313" key="12">
    <source>
        <dbReference type="EMBL" id="MDL2059146.1"/>
    </source>
</evidence>
<keyword evidence="13" id="KW-1185">Reference proteome</keyword>
<accession>A0ABT7IMK6</accession>
<name>A0ABT7IMK6_9BURK</name>
<comment type="caution">
    <text evidence="12">The sequence shown here is derived from an EMBL/GenBank/DDBJ whole genome shotgun (WGS) entry which is preliminary data.</text>
</comment>
<evidence type="ECO:0000313" key="13">
    <source>
        <dbReference type="Proteomes" id="UP001165481"/>
    </source>
</evidence>
<dbReference type="Gene3D" id="3.10.50.30">
    <property type="entry name" value="Transcription elongation factor, GreA/GreB, C-terminal domain"/>
    <property type="match status" value="1"/>
</dbReference>
<keyword evidence="3 8" id="KW-0805">Transcription regulation</keyword>
<evidence type="ECO:0000256" key="6">
    <source>
        <dbReference type="ARBA" id="ARBA00024916"/>
    </source>
</evidence>
<evidence type="ECO:0000256" key="2">
    <source>
        <dbReference type="ARBA" id="ARBA00013729"/>
    </source>
</evidence>
<evidence type="ECO:0000256" key="5">
    <source>
        <dbReference type="ARBA" id="ARBA00023163"/>
    </source>
</evidence>
<gene>
    <name evidence="8 12" type="primary">greA</name>
    <name evidence="12" type="ORF">MUN46_004210</name>
</gene>
<evidence type="ECO:0000259" key="10">
    <source>
        <dbReference type="Pfam" id="PF01272"/>
    </source>
</evidence>